<sequence length="581" mass="66668">MPTLAPSIDLKVEAWYDCWAFFDLIEYQGGTKNFDVCHFDFILTLQAYQLWQSGRFTPELARRLALVLEQPEDTYLDGKGGVLRPPTNRLLQMPRGHLKSTLVVGYIMWRVYRNPNIRMLHAANIRELSEAFIRELRNYFEDENLQQTVWNCRPHIRGNLIPPLDKSNRRYYGDDNEADDRKVVWSNQQLQMQRSIKAKEPTILSTSVKAKATGQHYDIIIMDDIVDFDNSSTPTKIKSVKRWAGDIASIRTKITYYQPCGVLPNGEKVGETLGDEYVVTGTHYDPGDYYAFLKEKRESLEIAVLNRNIYFNGTDNTDGYLWNKFTARMEAQLRDELSDLPGVFEAQYLNLVNNPALQVLTTDYVVYISNEELLGNRSREGITFRTPDGSLDSVAPIMAVDFAISLSSRADYTAISVGGKTFQRKLMALDFSVGHFSVEHTLDEIARLVVLWNITRVHVETIAFQSLYRDRIIKHLAEKKIQCGVIDYKPVGNKQKRIEAQLSSYFNQGNIYFNARLKNQAIVMNTFNFFGRASAKDDPPDAFSVVAEHSHPPEKRNPHYNRLSNAPRKTGEFNLRYGGIY</sequence>
<keyword evidence="2" id="KW-1185">Reference proteome</keyword>
<evidence type="ECO:0000313" key="1">
    <source>
        <dbReference type="EMBL" id="UTQ79778.1"/>
    </source>
</evidence>
<dbReference type="NCBIfam" id="TIGR01630">
    <property type="entry name" value="psiM2_ORF9"/>
    <property type="match status" value="1"/>
</dbReference>
<dbReference type="InterPro" id="IPR006517">
    <property type="entry name" value="Phage_terminase_lsu-like_C"/>
</dbReference>
<dbReference type="Proteomes" id="UP001059684">
    <property type="component" value="Segment"/>
</dbReference>
<proteinExistence type="predicted"/>
<reference evidence="1" key="1">
    <citation type="submission" date="2022-06" db="EMBL/GenBank/DDBJ databases">
        <authorList>
            <person name="He X."/>
            <person name="Cao L."/>
            <person name="Zhang S."/>
            <person name="Xiao J."/>
            <person name="Tong Y."/>
        </authorList>
    </citation>
    <scope>NUCLEOTIDE SEQUENCE</scope>
</reference>
<protein>
    <submittedName>
        <fullName evidence="1">Terminase</fullName>
    </submittedName>
</protein>
<evidence type="ECO:0000313" key="2">
    <source>
        <dbReference type="Proteomes" id="UP001059684"/>
    </source>
</evidence>
<accession>A0A9E7T4J3</accession>
<dbReference type="EMBL" id="ON677538">
    <property type="protein sequence ID" value="UTQ79778.1"/>
    <property type="molecule type" value="Genomic_DNA"/>
</dbReference>
<organism evidence="1 2">
    <name type="scientific">Plectonema phage JingP1</name>
    <dbReference type="NCBI Taxonomy" id="2961687"/>
    <lineage>
        <taxon>Viruses</taxon>
        <taxon>Duplodnaviria</taxon>
        <taxon>Heunggongvirae</taxon>
        <taxon>Uroviricota</taxon>
        <taxon>Caudoviricetes</taxon>
        <taxon>Saffermanviridae</taxon>
        <taxon>Morrisvirus</taxon>
        <taxon>Morrisvirus JingP1</taxon>
    </lineage>
</organism>
<dbReference type="Gene3D" id="3.40.50.300">
    <property type="entry name" value="P-loop containing nucleotide triphosphate hydrolases"/>
    <property type="match status" value="1"/>
</dbReference>
<dbReference type="InterPro" id="IPR027417">
    <property type="entry name" value="P-loop_NTPase"/>
</dbReference>
<name>A0A9E7T4J3_9CAUD</name>